<name>A0A6J4V8U4_9BACT</name>
<evidence type="ECO:0000256" key="1">
    <source>
        <dbReference type="SAM" id="MobiDB-lite"/>
    </source>
</evidence>
<feature type="region of interest" description="Disordered" evidence="1">
    <location>
        <begin position="1"/>
        <end position="35"/>
    </location>
</feature>
<reference evidence="2" key="1">
    <citation type="submission" date="2020-02" db="EMBL/GenBank/DDBJ databases">
        <authorList>
            <person name="Meier V. D."/>
        </authorList>
    </citation>
    <scope>NUCLEOTIDE SEQUENCE</scope>
    <source>
        <strain evidence="2">AVDCRST_MAG87</strain>
    </source>
</reference>
<gene>
    <name evidence="2" type="ORF">AVDCRST_MAG87-2347</name>
</gene>
<organism evidence="2">
    <name type="scientific">uncultured Thermomicrobiales bacterium</name>
    <dbReference type="NCBI Taxonomy" id="1645740"/>
    <lineage>
        <taxon>Bacteria</taxon>
        <taxon>Pseudomonadati</taxon>
        <taxon>Thermomicrobiota</taxon>
        <taxon>Thermomicrobia</taxon>
        <taxon>Thermomicrobiales</taxon>
        <taxon>environmental samples</taxon>
    </lineage>
</organism>
<proteinExistence type="predicted"/>
<evidence type="ECO:0000313" key="2">
    <source>
        <dbReference type="EMBL" id="CAA9570311.1"/>
    </source>
</evidence>
<accession>A0A6J4V8U4</accession>
<dbReference type="AlphaFoldDB" id="A0A6J4V8U4"/>
<sequence length="35" mass="4095">RRCRSAHADHHPCRAGHRAAHSSRRTFRGCNDRRV</sequence>
<protein>
    <submittedName>
        <fullName evidence="2">Uncharacterized protein</fullName>
    </submittedName>
</protein>
<feature type="non-terminal residue" evidence="2">
    <location>
        <position position="35"/>
    </location>
</feature>
<feature type="compositionally biased region" description="Basic and acidic residues" evidence="1">
    <location>
        <begin position="1"/>
        <end position="12"/>
    </location>
</feature>
<feature type="compositionally biased region" description="Basic residues" evidence="1">
    <location>
        <begin position="13"/>
        <end position="27"/>
    </location>
</feature>
<dbReference type="EMBL" id="CADCWJ010000519">
    <property type="protein sequence ID" value="CAA9570311.1"/>
    <property type="molecule type" value="Genomic_DNA"/>
</dbReference>
<feature type="non-terminal residue" evidence="2">
    <location>
        <position position="1"/>
    </location>
</feature>